<dbReference type="Gene3D" id="1.20.120.1630">
    <property type="match status" value="1"/>
</dbReference>
<feature type="transmembrane region" description="Helical" evidence="5">
    <location>
        <begin position="82"/>
        <end position="103"/>
    </location>
</feature>
<dbReference type="InterPro" id="IPR007269">
    <property type="entry name" value="ICMT_MeTrfase"/>
</dbReference>
<dbReference type="Proteomes" id="UP001497392">
    <property type="component" value="Unassembled WGS sequence"/>
</dbReference>
<keyword evidence="4 5" id="KW-0472">Membrane</keyword>
<feature type="transmembrane region" description="Helical" evidence="5">
    <location>
        <begin position="12"/>
        <end position="31"/>
    </location>
</feature>
<evidence type="ECO:0000256" key="2">
    <source>
        <dbReference type="ARBA" id="ARBA00022692"/>
    </source>
</evidence>
<evidence type="ECO:0000256" key="1">
    <source>
        <dbReference type="ARBA" id="ARBA00004141"/>
    </source>
</evidence>
<evidence type="ECO:0000256" key="4">
    <source>
        <dbReference type="ARBA" id="ARBA00023136"/>
    </source>
</evidence>
<accession>A0ABP1FUZ2</accession>
<keyword evidence="5" id="KW-0489">Methyltransferase</keyword>
<reference evidence="6 7" key="1">
    <citation type="submission" date="2024-06" db="EMBL/GenBank/DDBJ databases">
        <authorList>
            <person name="Kraege A."/>
            <person name="Thomma B."/>
        </authorList>
    </citation>
    <scope>NUCLEOTIDE SEQUENCE [LARGE SCALE GENOMIC DNA]</scope>
</reference>
<comment type="subcellular location">
    <subcellularLocation>
        <location evidence="5">Endoplasmic reticulum membrane</location>
        <topology evidence="5">Multi-pass membrane protein</topology>
    </subcellularLocation>
    <subcellularLocation>
        <location evidence="1">Membrane</location>
        <topology evidence="1">Multi-pass membrane protein</topology>
    </subcellularLocation>
</comment>
<comment type="catalytic activity">
    <reaction evidence="5">
        <text>[protein]-C-terminal S-[(2E,6E)-farnesyl]-L-cysteine + S-adenosyl-L-methionine = [protein]-C-terminal S-[(2E,6E)-farnesyl]-L-cysteine methyl ester + S-adenosyl-L-homocysteine</text>
        <dbReference type="Rhea" id="RHEA:21672"/>
        <dbReference type="Rhea" id="RHEA-COMP:12125"/>
        <dbReference type="Rhea" id="RHEA-COMP:12126"/>
        <dbReference type="ChEBI" id="CHEBI:57856"/>
        <dbReference type="ChEBI" id="CHEBI:59789"/>
        <dbReference type="ChEBI" id="CHEBI:90510"/>
        <dbReference type="ChEBI" id="CHEBI:90511"/>
        <dbReference type="EC" id="2.1.1.100"/>
    </reaction>
</comment>
<feature type="transmembrane region" description="Helical" evidence="5">
    <location>
        <begin position="43"/>
        <end position="62"/>
    </location>
</feature>
<dbReference type="EMBL" id="CAXHTA020000009">
    <property type="protein sequence ID" value="CAL5223715.1"/>
    <property type="molecule type" value="Genomic_DNA"/>
</dbReference>
<organism evidence="6 7">
    <name type="scientific">Coccomyxa viridis</name>
    <dbReference type="NCBI Taxonomy" id="1274662"/>
    <lineage>
        <taxon>Eukaryota</taxon>
        <taxon>Viridiplantae</taxon>
        <taxon>Chlorophyta</taxon>
        <taxon>core chlorophytes</taxon>
        <taxon>Trebouxiophyceae</taxon>
        <taxon>Trebouxiophyceae incertae sedis</taxon>
        <taxon>Coccomyxaceae</taxon>
        <taxon>Coccomyxa</taxon>
    </lineage>
</organism>
<keyword evidence="3 5" id="KW-1133">Transmembrane helix</keyword>
<evidence type="ECO:0000313" key="6">
    <source>
        <dbReference type="EMBL" id="CAL5223715.1"/>
    </source>
</evidence>
<dbReference type="PANTHER" id="PTHR12714">
    <property type="entry name" value="PROTEIN-S ISOPRENYLCYSTEINE O-METHYLTRANSFERASE"/>
    <property type="match status" value="1"/>
</dbReference>
<evidence type="ECO:0000256" key="3">
    <source>
        <dbReference type="ARBA" id="ARBA00022989"/>
    </source>
</evidence>
<feature type="transmembrane region" description="Helical" evidence="5">
    <location>
        <begin position="150"/>
        <end position="167"/>
    </location>
</feature>
<gene>
    <name evidence="6" type="primary">g6269</name>
    <name evidence="6" type="ORF">VP750_LOCUS5374</name>
</gene>
<comment type="caution">
    <text evidence="6">The sequence shown here is derived from an EMBL/GenBank/DDBJ whole genome shotgun (WGS) entry which is preliminary data.</text>
</comment>
<sequence>MKLSTKSTVEKYPLLLWMLQNVPPILISAGAGRRANPKNVNAGTTTCGQICAFGLIICSIVSVLNELMAPHYLHQPWSKADIIYIAMAVIGSGLRIHALASLSRQNGTCTARDHQLVQTGFYRFIRHPGYAGNIMGLLGFLGFLGLRPPGLIWTLAFALPVTVYMAIKIPHEEQILHEHYGEAWEHYSRQTWRLLPLIF</sequence>
<keyword evidence="2 5" id="KW-0812">Transmembrane</keyword>
<keyword evidence="7" id="KW-1185">Reference proteome</keyword>
<dbReference type="PANTHER" id="PTHR12714:SF9">
    <property type="entry name" value="PROTEIN-S-ISOPRENYLCYSTEINE O-METHYLTRANSFERASE"/>
    <property type="match status" value="1"/>
</dbReference>
<comment type="cofactor">
    <cofactor evidence="5">
        <name>Zn(2+)</name>
        <dbReference type="ChEBI" id="CHEBI:29105"/>
    </cofactor>
    <text evidence="5">Divalent metal cations. Probably Zn(2+).</text>
</comment>
<comment type="similarity">
    <text evidence="5">Belongs to the class VI-like SAM-binding methyltransferase superfamily. Isoprenylcysteine carboxyl methyltransferase family.</text>
</comment>
<evidence type="ECO:0000313" key="7">
    <source>
        <dbReference type="Proteomes" id="UP001497392"/>
    </source>
</evidence>
<feature type="transmembrane region" description="Helical" evidence="5">
    <location>
        <begin position="124"/>
        <end position="144"/>
    </location>
</feature>
<keyword evidence="5" id="KW-0949">S-adenosyl-L-methionine</keyword>
<proteinExistence type="inferred from homology"/>
<name>A0ABP1FUZ2_9CHLO</name>
<dbReference type="Pfam" id="PF04140">
    <property type="entry name" value="ICMT"/>
    <property type="match status" value="1"/>
</dbReference>
<keyword evidence="5" id="KW-0808">Transferase</keyword>
<protein>
    <recommendedName>
        <fullName evidence="5">Protein-S-isoprenylcysteine O-methyltransferase</fullName>
        <ecNumber evidence="5">2.1.1.100</ecNumber>
    </recommendedName>
</protein>
<keyword evidence="5" id="KW-0256">Endoplasmic reticulum</keyword>
<dbReference type="EC" id="2.1.1.100" evidence="5"/>
<evidence type="ECO:0000256" key="5">
    <source>
        <dbReference type="RuleBase" id="RU362022"/>
    </source>
</evidence>